<protein>
    <recommendedName>
        <fullName evidence="2">Distal membrane-arm assembly complex protein 1-like domain-containing protein</fullName>
    </recommendedName>
</protein>
<dbReference type="EMBL" id="KZ293723">
    <property type="protein sequence ID" value="PBK81892.1"/>
    <property type="molecule type" value="Genomic_DNA"/>
</dbReference>
<dbReference type="OMA" id="NDCMACR"/>
<feature type="transmembrane region" description="Helical" evidence="1">
    <location>
        <begin position="47"/>
        <end position="64"/>
    </location>
</feature>
<dbReference type="EMBL" id="KZ293723">
    <property type="protein sequence ID" value="PBK82015.1"/>
    <property type="molecule type" value="Genomic_DNA"/>
</dbReference>
<gene>
    <name evidence="4" type="ORF">ARMGADRAFT_1020017</name>
    <name evidence="3" type="ORF">ARMGADRAFT_975991</name>
</gene>
<dbReference type="InterPro" id="IPR028036">
    <property type="entry name" value="DMAC1-like_dom"/>
</dbReference>
<dbReference type="STRING" id="47427.A0A2H3CG33"/>
<dbReference type="Proteomes" id="UP000217790">
    <property type="component" value="Unassembled WGS sequence"/>
</dbReference>
<evidence type="ECO:0000256" key="1">
    <source>
        <dbReference type="SAM" id="Phobius"/>
    </source>
</evidence>
<reference evidence="4" key="2">
    <citation type="journal article" date="2017" name="Nat. Ecol. Evol.">
        <title>Lineage-specific genetic innovations streamline the genomes of Armillaria species to pathogenesis.</title>
        <authorList>
            <consortium name="DOE Joint Genome Institute"/>
            <person name="Sipos G."/>
            <person name="Prasanna A.N."/>
            <person name="Walter M.C."/>
            <person name="O'Connor E."/>
            <person name="Balint B."/>
            <person name="Krizsan K."/>
            <person name="Kiss B."/>
            <person name="Hess J."/>
            <person name="Varga T."/>
            <person name="Slot J."/>
            <person name="Riley R."/>
            <person name="Boka B."/>
            <person name="Rigling D."/>
            <person name="Barry K."/>
            <person name="Lee J."/>
            <person name="Mihaltcheva S."/>
            <person name="LaButti K."/>
            <person name="Lipzen A."/>
            <person name="Waldron R."/>
            <person name="Moloney N.M."/>
            <person name="Sperisen C."/>
            <person name="Kredics L."/>
            <person name="Vagvolgyi C."/>
            <person name="Patrignani A."/>
            <person name="Fitzpatrick D."/>
            <person name="Nagy I."/>
            <person name="Doyle S."/>
            <person name="Anderson J."/>
            <person name="Grigoriev I.V."/>
            <person name="Guldener U."/>
            <person name="Munsterkotter M."/>
            <person name="Nagy L.G."/>
        </authorList>
    </citation>
    <scope>NUCLEOTIDE SEQUENCE [LARGE SCALE GENOMIC DNA]</scope>
    <source>
        <strain evidence="4">Ar21-2</strain>
    </source>
</reference>
<sequence length="77" mass="8317">METDQPLPYKDCLSCRIIGTGTLTGVGGYALMQSRATAPGTPGQKRIMAGLGVVFIIAGITRWFKCVCLQYRACVFN</sequence>
<dbReference type="Pfam" id="PF15055">
    <property type="entry name" value="DMAC1_Dmo2"/>
    <property type="match status" value="1"/>
</dbReference>
<name>A0A2H3CG33_ARMGA</name>
<reference evidence="5" key="1">
    <citation type="journal article" date="2017" name="Nat. Ecol. Evol.">
        <title>Genome expansion and lineage-specific genetic innovations in the forest pathogenic fungi Armillaria.</title>
        <authorList>
            <person name="Sipos G."/>
            <person name="Prasanna A.N."/>
            <person name="Walter M.C."/>
            <person name="O'Connor E."/>
            <person name="Balint B."/>
            <person name="Krizsan K."/>
            <person name="Kiss B."/>
            <person name="Hess J."/>
            <person name="Varga T."/>
            <person name="Slot J."/>
            <person name="Riley R."/>
            <person name="Boka B."/>
            <person name="Rigling D."/>
            <person name="Barry K."/>
            <person name="Lee J."/>
            <person name="Mihaltcheva S."/>
            <person name="LaButti K."/>
            <person name="Lipzen A."/>
            <person name="Waldron R."/>
            <person name="Moloney N.M."/>
            <person name="Sperisen C."/>
            <person name="Kredics L."/>
            <person name="Vagvoelgyi C."/>
            <person name="Patrignani A."/>
            <person name="Fitzpatrick D."/>
            <person name="Nagy I."/>
            <person name="Doyle S."/>
            <person name="Anderson J.B."/>
            <person name="Grigoriev I.V."/>
            <person name="Gueldener U."/>
            <person name="Muensterkoetter M."/>
            <person name="Nagy L.G."/>
        </authorList>
    </citation>
    <scope>NUCLEOTIDE SEQUENCE [LARGE SCALE GENOMIC DNA]</scope>
    <source>
        <strain evidence="5">Ar21-2</strain>
    </source>
</reference>
<evidence type="ECO:0000313" key="5">
    <source>
        <dbReference type="Proteomes" id="UP000217790"/>
    </source>
</evidence>
<proteinExistence type="predicted"/>
<keyword evidence="1" id="KW-0812">Transmembrane</keyword>
<dbReference type="InParanoid" id="A0A2H3CG33"/>
<keyword evidence="1" id="KW-1133">Transmembrane helix</keyword>
<evidence type="ECO:0000259" key="2">
    <source>
        <dbReference type="Pfam" id="PF15055"/>
    </source>
</evidence>
<keyword evidence="1" id="KW-0472">Membrane</keyword>
<feature type="domain" description="Distal membrane-arm assembly complex protein 1-like" evidence="2">
    <location>
        <begin position="11"/>
        <end position="59"/>
    </location>
</feature>
<accession>A0A2H3CG33</accession>
<evidence type="ECO:0000313" key="3">
    <source>
        <dbReference type="EMBL" id="PBK81892.1"/>
    </source>
</evidence>
<dbReference type="OrthoDB" id="6604875at2759"/>
<dbReference type="AlphaFoldDB" id="A0A2H3CG33"/>
<organism evidence="4 5">
    <name type="scientific">Armillaria gallica</name>
    <name type="common">Bulbous honey fungus</name>
    <name type="synonym">Armillaria bulbosa</name>
    <dbReference type="NCBI Taxonomy" id="47427"/>
    <lineage>
        <taxon>Eukaryota</taxon>
        <taxon>Fungi</taxon>
        <taxon>Dikarya</taxon>
        <taxon>Basidiomycota</taxon>
        <taxon>Agaricomycotina</taxon>
        <taxon>Agaricomycetes</taxon>
        <taxon>Agaricomycetidae</taxon>
        <taxon>Agaricales</taxon>
        <taxon>Marasmiineae</taxon>
        <taxon>Physalacriaceae</taxon>
        <taxon>Armillaria</taxon>
    </lineage>
</organism>
<keyword evidence="5" id="KW-1185">Reference proteome</keyword>
<evidence type="ECO:0000313" key="4">
    <source>
        <dbReference type="EMBL" id="PBK82015.1"/>
    </source>
</evidence>